<proteinExistence type="predicted"/>
<comment type="caution">
    <text evidence="2">The sequence shown here is derived from an EMBL/GenBank/DDBJ whole genome shotgun (WGS) entry which is preliminary data.</text>
</comment>
<accession>A0ABS8W234</accession>
<evidence type="ECO:0000313" key="2">
    <source>
        <dbReference type="EMBL" id="MCE2056122.1"/>
    </source>
</evidence>
<feature type="region of interest" description="Disordered" evidence="1">
    <location>
        <begin position="61"/>
        <end position="86"/>
    </location>
</feature>
<keyword evidence="3" id="KW-1185">Reference proteome</keyword>
<evidence type="ECO:0000313" key="3">
    <source>
        <dbReference type="Proteomes" id="UP000823775"/>
    </source>
</evidence>
<reference evidence="2 3" key="1">
    <citation type="journal article" date="2021" name="BMC Genomics">
        <title>Datura genome reveals duplications of psychoactive alkaloid biosynthetic genes and high mutation rate following tissue culture.</title>
        <authorList>
            <person name="Rajewski A."/>
            <person name="Carter-House D."/>
            <person name="Stajich J."/>
            <person name="Litt A."/>
        </authorList>
    </citation>
    <scope>NUCLEOTIDE SEQUENCE [LARGE SCALE GENOMIC DNA]</scope>
    <source>
        <strain evidence="2">AR-01</strain>
    </source>
</reference>
<protein>
    <submittedName>
        <fullName evidence="2">Uncharacterized protein</fullName>
    </submittedName>
</protein>
<feature type="compositionally biased region" description="Basic and acidic residues" evidence="1">
    <location>
        <begin position="61"/>
        <end position="77"/>
    </location>
</feature>
<name>A0ABS8W234_DATST</name>
<organism evidence="2 3">
    <name type="scientific">Datura stramonium</name>
    <name type="common">Jimsonweed</name>
    <name type="synonym">Common thornapple</name>
    <dbReference type="NCBI Taxonomy" id="4076"/>
    <lineage>
        <taxon>Eukaryota</taxon>
        <taxon>Viridiplantae</taxon>
        <taxon>Streptophyta</taxon>
        <taxon>Embryophyta</taxon>
        <taxon>Tracheophyta</taxon>
        <taxon>Spermatophyta</taxon>
        <taxon>Magnoliopsida</taxon>
        <taxon>eudicotyledons</taxon>
        <taxon>Gunneridae</taxon>
        <taxon>Pentapetalae</taxon>
        <taxon>asterids</taxon>
        <taxon>lamiids</taxon>
        <taxon>Solanales</taxon>
        <taxon>Solanaceae</taxon>
        <taxon>Solanoideae</taxon>
        <taxon>Datureae</taxon>
        <taxon>Datura</taxon>
    </lineage>
</organism>
<evidence type="ECO:0000256" key="1">
    <source>
        <dbReference type="SAM" id="MobiDB-lite"/>
    </source>
</evidence>
<gene>
    <name evidence="2" type="ORF">HAX54_044090</name>
</gene>
<dbReference type="EMBL" id="JACEIK010006684">
    <property type="protein sequence ID" value="MCE2056122.1"/>
    <property type="molecule type" value="Genomic_DNA"/>
</dbReference>
<sequence length="86" mass="9651">MGNVTQSSSTLPGSPSGARLIEIDYEWKTLYCHTCCTIVHEDGAYKAKDKVIKGEENLFDGKDDLRQETQDGNEVREQHKKNHAPS</sequence>
<dbReference type="Proteomes" id="UP000823775">
    <property type="component" value="Unassembled WGS sequence"/>
</dbReference>